<evidence type="ECO:0000313" key="5">
    <source>
        <dbReference type="EMBL" id="BCN29804.1"/>
    </source>
</evidence>
<keyword evidence="3" id="KW-0732">Signal</keyword>
<evidence type="ECO:0000256" key="1">
    <source>
        <dbReference type="ARBA" id="ARBA00011028"/>
    </source>
</evidence>
<evidence type="ECO:0000256" key="4">
    <source>
        <dbReference type="SAM" id="Coils"/>
    </source>
</evidence>
<accession>A0A7R7EJE3</accession>
<dbReference type="Gene3D" id="3.40.50.1980">
    <property type="entry name" value="Nitrogenase molybdenum iron protein domain"/>
    <property type="match status" value="2"/>
</dbReference>
<dbReference type="Proteomes" id="UP000595897">
    <property type="component" value="Chromosome"/>
</dbReference>
<keyword evidence="4" id="KW-0175">Coiled coil</keyword>
<evidence type="ECO:0000256" key="2">
    <source>
        <dbReference type="ARBA" id="ARBA00022448"/>
    </source>
</evidence>
<feature type="coiled-coil region" evidence="4">
    <location>
        <begin position="155"/>
        <end position="197"/>
    </location>
</feature>
<dbReference type="KEGG" id="ahb:bsdtb5_10990"/>
<dbReference type="InterPro" id="IPR050492">
    <property type="entry name" value="Bact_metal-bind_prot9"/>
</dbReference>
<dbReference type="Pfam" id="PF01297">
    <property type="entry name" value="ZnuA"/>
    <property type="match status" value="1"/>
</dbReference>
<reference evidence="5 6" key="1">
    <citation type="submission" date="2020-11" db="EMBL/GenBank/DDBJ databases">
        <title>Draft genome sequencing of a Lachnospiraceae strain isolated from anoxic soil subjected to BSD treatment.</title>
        <authorList>
            <person name="Uek A."/>
            <person name="Tonouchi A."/>
        </authorList>
    </citation>
    <scope>NUCLEOTIDE SEQUENCE [LARGE SCALE GENOMIC DNA]</scope>
    <source>
        <strain evidence="5 6">TB5</strain>
    </source>
</reference>
<dbReference type="AlphaFoldDB" id="A0A7R7EJE3"/>
<evidence type="ECO:0000313" key="6">
    <source>
        <dbReference type="Proteomes" id="UP000595897"/>
    </source>
</evidence>
<dbReference type="SUPFAM" id="SSF53807">
    <property type="entry name" value="Helical backbone' metal receptor"/>
    <property type="match status" value="1"/>
</dbReference>
<comment type="similarity">
    <text evidence="1">Belongs to the bacterial solute-binding protein 9 family.</text>
</comment>
<dbReference type="RefSeq" id="WP_271715064.1">
    <property type="nucleotide sequence ID" value="NZ_AP024169.1"/>
</dbReference>
<dbReference type="GO" id="GO:0046872">
    <property type="term" value="F:metal ion binding"/>
    <property type="evidence" value="ECO:0007669"/>
    <property type="project" value="InterPro"/>
</dbReference>
<name>A0A7R7EJE3_9FIRM</name>
<dbReference type="InterPro" id="IPR006127">
    <property type="entry name" value="ZnuA-like"/>
</dbReference>
<dbReference type="GO" id="GO:0030001">
    <property type="term" value="P:metal ion transport"/>
    <property type="evidence" value="ECO:0007669"/>
    <property type="project" value="InterPro"/>
</dbReference>
<organism evidence="5 6">
    <name type="scientific">Anaeromicropila herbilytica</name>
    <dbReference type="NCBI Taxonomy" id="2785025"/>
    <lineage>
        <taxon>Bacteria</taxon>
        <taxon>Bacillati</taxon>
        <taxon>Bacillota</taxon>
        <taxon>Clostridia</taxon>
        <taxon>Lachnospirales</taxon>
        <taxon>Lachnospiraceae</taxon>
        <taxon>Anaeromicropila</taxon>
    </lineage>
</organism>
<gene>
    <name evidence="5" type="ORF">bsdtb5_10990</name>
</gene>
<keyword evidence="6" id="KW-1185">Reference proteome</keyword>
<protein>
    <submittedName>
        <fullName evidence="5">Zinc ABC transporter substrate-binding protein</fullName>
    </submittedName>
</protein>
<evidence type="ECO:0000256" key="3">
    <source>
        <dbReference type="ARBA" id="ARBA00022729"/>
    </source>
</evidence>
<dbReference type="EMBL" id="AP024169">
    <property type="protein sequence ID" value="BCN29804.1"/>
    <property type="molecule type" value="Genomic_DNA"/>
</dbReference>
<dbReference type="PANTHER" id="PTHR42953:SF3">
    <property type="entry name" value="HIGH-AFFINITY ZINC UPTAKE SYSTEM PROTEIN ZNUA"/>
    <property type="match status" value="1"/>
</dbReference>
<proteinExistence type="inferred from homology"/>
<dbReference type="PANTHER" id="PTHR42953">
    <property type="entry name" value="HIGH-AFFINITY ZINC UPTAKE SYSTEM PROTEIN ZNUA-RELATED"/>
    <property type="match status" value="1"/>
</dbReference>
<sequence>MKNKLVILLLIMFNIVWVSAALTIFLNKDKKEETNELNIVTTFYPIYTIANNLVTGIDHVNLINMTENATGCLHDYQMTTNDMKKLENADILIMNGGGMESFIEDIAKTYPNLRIINASDGIQLIKEAKEADEESVKKDDVKESEDYNAHVWLNMDKYQQQIENVKNGLIKLDRKNKSLYEKNAKVYTSKINQLNQELKETLYKPVNDKVIIFHDAFSYLAEELGIEVAYSVEIEADTSLSAGDIAKVIDEIKRNNIKVLLTEKQYGDAIAKSIANETNAKVYTIDSLVSGKPDKDSYINGMKKNIEVLKKALYE</sequence>
<keyword evidence="2" id="KW-0813">Transport</keyword>